<dbReference type="OrthoDB" id="1907609at2"/>
<dbReference type="PROSITE" id="PS50005">
    <property type="entry name" value="TPR"/>
    <property type="match status" value="1"/>
</dbReference>
<dbReference type="InterPro" id="IPR019734">
    <property type="entry name" value="TPR_rpt"/>
</dbReference>
<reference evidence="2 3" key="1">
    <citation type="submission" date="2016-11" db="EMBL/GenBank/DDBJ databases">
        <authorList>
            <person name="Jaros S."/>
            <person name="Januszkiewicz K."/>
            <person name="Wedrychowicz H."/>
        </authorList>
    </citation>
    <scope>NUCLEOTIDE SEQUENCE [LARGE SCALE GENOMIC DNA]</scope>
    <source>
        <strain evidence="2 3">DSM 2631</strain>
    </source>
</reference>
<gene>
    <name evidence="2" type="ORF">SAMN05443638_1133</name>
</gene>
<name>A0A1M4WM30_9CLOT</name>
<dbReference type="Pfam" id="PF14559">
    <property type="entry name" value="TPR_19"/>
    <property type="match status" value="1"/>
</dbReference>
<dbReference type="PANTHER" id="PTHR12558:SF13">
    <property type="entry name" value="CELL DIVISION CYCLE PROTEIN 27 HOMOLOG"/>
    <property type="match status" value="1"/>
</dbReference>
<dbReference type="Proteomes" id="UP000184035">
    <property type="component" value="Unassembled WGS sequence"/>
</dbReference>
<dbReference type="Gene3D" id="1.25.40.10">
    <property type="entry name" value="Tetratricopeptide repeat domain"/>
    <property type="match status" value="1"/>
</dbReference>
<dbReference type="SUPFAM" id="SSF48452">
    <property type="entry name" value="TPR-like"/>
    <property type="match status" value="1"/>
</dbReference>
<dbReference type="GO" id="GO:0051301">
    <property type="term" value="P:cell division"/>
    <property type="evidence" value="ECO:0007669"/>
    <property type="project" value="TreeGrafter"/>
</dbReference>
<sequence length="115" mass="13691">MSYFLEGNSLYINKNYEKALSFYKKAIEHKENEPHALYNSAVCYIKLKEYDKAIKMIENTLLLNLDSKYFFNLAYCYSMKDDNKKALRYFNIAWAMNNEDKDCKKAIDLIIKNLL</sequence>
<proteinExistence type="predicted"/>
<dbReference type="AlphaFoldDB" id="A0A1M4WM30"/>
<keyword evidence="1" id="KW-0802">TPR repeat</keyword>
<dbReference type="STRING" id="1533.SAMN05443638_1133"/>
<dbReference type="SMART" id="SM00028">
    <property type="entry name" value="TPR"/>
    <property type="match status" value="3"/>
</dbReference>
<dbReference type="RefSeq" id="WP_072895847.1">
    <property type="nucleotide sequence ID" value="NZ_FQVM01000013.1"/>
</dbReference>
<evidence type="ECO:0000313" key="3">
    <source>
        <dbReference type="Proteomes" id="UP000184035"/>
    </source>
</evidence>
<dbReference type="InterPro" id="IPR011990">
    <property type="entry name" value="TPR-like_helical_dom_sf"/>
</dbReference>
<keyword evidence="3" id="KW-1185">Reference proteome</keyword>
<dbReference type="PANTHER" id="PTHR12558">
    <property type="entry name" value="CELL DIVISION CYCLE 16,23,27"/>
    <property type="match status" value="1"/>
</dbReference>
<dbReference type="EMBL" id="FQVM01000013">
    <property type="protein sequence ID" value="SHE82296.1"/>
    <property type="molecule type" value="Genomic_DNA"/>
</dbReference>
<feature type="repeat" description="TPR" evidence="1">
    <location>
        <begin position="34"/>
        <end position="67"/>
    </location>
</feature>
<accession>A0A1M4WM30</accession>
<protein>
    <submittedName>
        <fullName evidence="2">Tetratricopeptide repeat-containing protein</fullName>
    </submittedName>
</protein>
<evidence type="ECO:0000313" key="2">
    <source>
        <dbReference type="EMBL" id="SHE82296.1"/>
    </source>
</evidence>
<evidence type="ECO:0000256" key="1">
    <source>
        <dbReference type="PROSITE-ProRule" id="PRU00339"/>
    </source>
</evidence>
<organism evidence="2 3">
    <name type="scientific">Clostridium fallax</name>
    <dbReference type="NCBI Taxonomy" id="1533"/>
    <lineage>
        <taxon>Bacteria</taxon>
        <taxon>Bacillati</taxon>
        <taxon>Bacillota</taxon>
        <taxon>Clostridia</taxon>
        <taxon>Eubacteriales</taxon>
        <taxon>Clostridiaceae</taxon>
        <taxon>Clostridium</taxon>
    </lineage>
</organism>